<name>L0KAP2_HALHC</name>
<dbReference type="STRING" id="748449.Halha_1678"/>
<dbReference type="OrthoDB" id="9800940at2"/>
<dbReference type="RefSeq" id="WP_015327331.1">
    <property type="nucleotide sequence ID" value="NC_019978.1"/>
</dbReference>
<sequence>MKLTVLGNRSPYPIEGSGCSGYLLQTKQQNILIDVGEGVLERLNGIIDYHKLDAIIISHLHADHFLGLIPLQYAIMVAQKSGLREKPLDVYLPFETGAELSYIQAKLGTEYNLEEINENKKLELGALEINFQKTIHFKECYGMMISNGEQVLGYTADTAWSEDLIPFFSKTDLLLIEATLLEENIKAEQAGHMTVKQAVNFGIEANSKRMLLTHLRSTRQEEEIVAEIPETNINVEVSQVNKTYIID</sequence>
<dbReference type="GO" id="GO:0042781">
    <property type="term" value="F:3'-tRNA processing endoribonuclease activity"/>
    <property type="evidence" value="ECO:0007669"/>
    <property type="project" value="TreeGrafter"/>
</dbReference>
<dbReference type="PANTHER" id="PTHR46018">
    <property type="entry name" value="ZINC PHOSPHODIESTERASE ELAC PROTEIN 1"/>
    <property type="match status" value="1"/>
</dbReference>
<dbReference type="Proteomes" id="UP000010880">
    <property type="component" value="Chromosome"/>
</dbReference>
<evidence type="ECO:0000259" key="1">
    <source>
        <dbReference type="SMART" id="SM00849"/>
    </source>
</evidence>
<dbReference type="AlphaFoldDB" id="L0KAP2"/>
<evidence type="ECO:0000313" key="3">
    <source>
        <dbReference type="Proteomes" id="UP000010880"/>
    </source>
</evidence>
<dbReference type="HOGENOM" id="CLU_031317_3_1_9"/>
<dbReference type="InterPro" id="IPR036866">
    <property type="entry name" value="RibonucZ/Hydroxyglut_hydro"/>
</dbReference>
<gene>
    <name evidence="2" type="ordered locus">Halha_1678</name>
</gene>
<dbReference type="CDD" id="cd07716">
    <property type="entry name" value="RNaseZ_short-form-like_MBL-fold"/>
    <property type="match status" value="1"/>
</dbReference>
<proteinExistence type="predicted"/>
<organism evidence="2 3">
    <name type="scientific">Halobacteroides halobius (strain ATCC 35273 / DSM 5150 / MD-1)</name>
    <dbReference type="NCBI Taxonomy" id="748449"/>
    <lineage>
        <taxon>Bacteria</taxon>
        <taxon>Bacillati</taxon>
        <taxon>Bacillota</taxon>
        <taxon>Clostridia</taxon>
        <taxon>Halanaerobiales</taxon>
        <taxon>Halobacteroidaceae</taxon>
        <taxon>Halobacteroides</taxon>
    </lineage>
</organism>
<dbReference type="PANTHER" id="PTHR46018:SF4">
    <property type="entry name" value="METALLO-HYDROLASE YHFI-RELATED"/>
    <property type="match status" value="1"/>
</dbReference>
<dbReference type="InterPro" id="IPR001279">
    <property type="entry name" value="Metallo-B-lactamas"/>
</dbReference>
<keyword evidence="3" id="KW-1185">Reference proteome</keyword>
<reference evidence="3" key="1">
    <citation type="submission" date="2012-02" db="EMBL/GenBank/DDBJ databases">
        <title>The complete genome of Halobacteroides halobius DSM 5150.</title>
        <authorList>
            <person name="Lucas S."/>
            <person name="Copeland A."/>
            <person name="Lapidus A."/>
            <person name="Glavina del Rio T."/>
            <person name="Dalin E."/>
            <person name="Tice H."/>
            <person name="Bruce D."/>
            <person name="Goodwin L."/>
            <person name="Pitluck S."/>
            <person name="Peters L."/>
            <person name="Mikhailova N."/>
            <person name="Gu W."/>
            <person name="Kyrpides N."/>
            <person name="Mavromatis K."/>
            <person name="Ivanova N."/>
            <person name="Brettin T."/>
            <person name="Detter J.C."/>
            <person name="Han C."/>
            <person name="Larimer F."/>
            <person name="Land M."/>
            <person name="Hauser L."/>
            <person name="Markowitz V."/>
            <person name="Cheng J.-F."/>
            <person name="Hugenholtz P."/>
            <person name="Woyke T."/>
            <person name="Wu D."/>
            <person name="Tindall B."/>
            <person name="Pomrenke H."/>
            <person name="Brambilla E."/>
            <person name="Klenk H.-P."/>
            <person name="Eisen J.A."/>
        </authorList>
    </citation>
    <scope>NUCLEOTIDE SEQUENCE [LARGE SCALE GENOMIC DNA]</scope>
    <source>
        <strain evidence="3">ATCC 35273 / DSM 5150 / MD-1</strain>
    </source>
</reference>
<feature type="domain" description="Metallo-beta-lactamase" evidence="1">
    <location>
        <begin position="18"/>
        <end position="203"/>
    </location>
</feature>
<dbReference type="Pfam" id="PF12706">
    <property type="entry name" value="Lactamase_B_2"/>
    <property type="match status" value="1"/>
</dbReference>
<keyword evidence="2" id="KW-0378">Hydrolase</keyword>
<dbReference type="Gene3D" id="3.60.15.10">
    <property type="entry name" value="Ribonuclease Z/Hydroxyacylglutathione hydrolase-like"/>
    <property type="match status" value="1"/>
</dbReference>
<dbReference type="eggNOG" id="COG1234">
    <property type="taxonomic scope" value="Bacteria"/>
</dbReference>
<protein>
    <submittedName>
        <fullName evidence="2">Metal-dependent hydrolase, beta-lactamase superfamily III</fullName>
    </submittedName>
</protein>
<evidence type="ECO:0000313" key="2">
    <source>
        <dbReference type="EMBL" id="AGB41615.1"/>
    </source>
</evidence>
<dbReference type="SMART" id="SM00849">
    <property type="entry name" value="Lactamase_B"/>
    <property type="match status" value="1"/>
</dbReference>
<accession>L0KAP2</accession>
<dbReference type="EMBL" id="CP003359">
    <property type="protein sequence ID" value="AGB41615.1"/>
    <property type="molecule type" value="Genomic_DNA"/>
</dbReference>
<dbReference type="KEGG" id="hhl:Halha_1678"/>
<dbReference type="SUPFAM" id="SSF56281">
    <property type="entry name" value="Metallo-hydrolase/oxidoreductase"/>
    <property type="match status" value="1"/>
</dbReference>